<dbReference type="Pfam" id="PF00395">
    <property type="entry name" value="SLH"/>
    <property type="match status" value="3"/>
</dbReference>
<dbReference type="RefSeq" id="WP_091235658.1">
    <property type="nucleotide sequence ID" value="NZ_FNBG01000037.1"/>
</dbReference>
<protein>
    <submittedName>
        <fullName evidence="9">Glycosidase</fullName>
    </submittedName>
</protein>
<feature type="domain" description="SLH" evidence="8">
    <location>
        <begin position="1618"/>
        <end position="1681"/>
    </location>
</feature>
<evidence type="ECO:0000256" key="2">
    <source>
        <dbReference type="ARBA" id="ARBA00022729"/>
    </source>
</evidence>
<organism evidence="9 10">
    <name type="scientific">Fontibacillus panacisegetis</name>
    <dbReference type="NCBI Taxonomy" id="670482"/>
    <lineage>
        <taxon>Bacteria</taxon>
        <taxon>Bacillati</taxon>
        <taxon>Bacillota</taxon>
        <taxon>Bacilli</taxon>
        <taxon>Bacillales</taxon>
        <taxon>Paenibacillaceae</taxon>
        <taxon>Fontibacillus</taxon>
    </lineage>
</organism>
<feature type="domain" description="SLH" evidence="8">
    <location>
        <begin position="1687"/>
        <end position="1745"/>
    </location>
</feature>
<sequence>MAKRMKGIFSRLLILALFIGSFGSLLTDARADSSDQGAGASSGLVSPEIGTRTATGAEVTFNYQGDGSEQIVSVKGSFDKDWPENPMLKGANDVWSYSRHFDAGWYEYGIVADGDWKADPLNQIKNKTNPGLSVPGIEFKPQTEIGLGQTITVTSAVYYTGDRDTTIPPKLTMTKGLSGVKFDDITNELTVAQNAEEGTIKLAAQYEDWTVEREVKVTGQLLKSPVINSDGTVTFNVEKGNRTSVYLVGTMNSWNNSTAIPLDLIDGVFTLTTRLDAGPHEYKFIPNQGSWDGGFTDPLNPPSDGDNSKVIVPGIIITSDENAAIGGELELEAELMDEKGKGTRISPTWSLETPVAGVEIKGNILTVDSSAPVGKATVVATYETFKTITDVNLVTNLNAYTINFYRFDGTADKWNLWLYPISPDKGKSRSKNFKQTVDGYAQVTYYSPFKKTGVIPRFSTEGNEWADKDAERSIQIDTDNSVEVWIVEGITEVFYEKPDLEKLEAEKYRRVQLTYVKDDADFSGWSVWTWYTGFSNKGFSFADGNINGNKSSVIIPITTDVNKIGFKIRKSIGKEEWAVIDQNYDREITTGTEVLTKVIVESGKGPFRVLPGTSAPFLEDGNATFYYRDYRLFKSNEMDKIQEVKLKFNGIEYPMVYSKEDERFTFTLKGLQPGTFDYSYLVTIDGVTTEVLDPKNTVNDKSQITYKVLDVNIEAETKPNSISYNENALLHLNLSGIQEDEIRSIYADLTALGGKKETTIDEELMSLTLAVSDTVTTGNKQLPITVVDVYGNKHIQNASITVKTRQVVGSDDFDWDEARIYFMLTDRFFNGDTSNDDKNGENYDTNHLETYHGGDFKGVTEKIPYLKELGVNTIWITPIVDNIDFNVNSKFSQYGYHGYWAKDFTEIDEHLGELADLHNLLDTAHENGMKVMVDVVLNHTGYGMDDISGYAGKTNLPTPAERDVFNGMLREINEDPVIKNKIAGLPDFKTEDPAVREKVIKWQTDWIELARTAKGNTIDYFRVDTIKHVEHTTWMAFKNQLTEKYPEFKMIGENFGATLDNDGGYLRTGTMDSVLDFGFKGTATSFVNGRISDTEQALQSQNSRIDNASTLGQFLSSHDENGFVVNLLKEEERSKFKEGTLEAETLRNVQGQQKIAASLQITAKGQPVIYYGEEVGHSGLNADMDNGRMGENRYDFDWKRLDDPTYNHIYDHYKKMLNIRDKHSKTFSKGTRAQLGGSDATGYDIFARTYKGESIVVGINTKDTEQQATFTVSGYQNATFTDEYSGKTYTANSNGTVTVSLPSSLDGGTVVLTAPKPEPLSPDGGGGGSSYSTTPSSATPSPAPTPQVNPGTVEVAAKAGADGRKIAEVSLANVEKAIDSAAKGDKVVEIKVSGVNAGEATDVVIPGEAVAKAGDQNVGLRLVFPDITVNIPATGLPAKLNAHENIIFSKDVAATDAAEALKQGIKGKDSAYQPVGDIYIFGLSSVDASKQTAAIKLGAEVSVTLTLDDAVLKGIANKKKVGVYAVKEDGTVQYVGGKLKDNTITFTTDTLTRFVVMEYNKTFSDVKSGWSKDYIELLAAKHIASGVDSERFNPKGNVTRAEFAAFLGRALGLDQSAQAPSLSDIQDGAYYAGYVAALNKLGIITGYNDGTFRPNQTVTREQITVMLMRAYAHVSGSSLGQISGSEQASFNDLNTASGYAVDSIKAAKALGIINGLGENKFQPTATSTREQVAAMIILFLEKLDL</sequence>
<dbReference type="PANTHER" id="PTHR10357">
    <property type="entry name" value="ALPHA-AMYLASE FAMILY MEMBER"/>
    <property type="match status" value="1"/>
</dbReference>
<dbReference type="SUPFAM" id="SSF81296">
    <property type="entry name" value="E set domains"/>
    <property type="match status" value="2"/>
</dbReference>
<dbReference type="GO" id="GO:0030246">
    <property type="term" value="F:carbohydrate binding"/>
    <property type="evidence" value="ECO:0007669"/>
    <property type="project" value="InterPro"/>
</dbReference>
<dbReference type="PANTHER" id="PTHR10357:SF209">
    <property type="entry name" value="PERIPLASMIC ALPHA-AMYLASE"/>
    <property type="match status" value="1"/>
</dbReference>
<dbReference type="Proteomes" id="UP000198972">
    <property type="component" value="Unassembled WGS sequence"/>
</dbReference>
<reference evidence="9 10" key="1">
    <citation type="submission" date="2016-10" db="EMBL/GenBank/DDBJ databases">
        <authorList>
            <person name="de Groot N.N."/>
        </authorList>
    </citation>
    <scope>NUCLEOTIDE SEQUENCE [LARGE SCALE GENOMIC DNA]</scope>
    <source>
        <strain evidence="9 10">DSM 28129</strain>
    </source>
</reference>
<dbReference type="Gene3D" id="2.60.40.10">
    <property type="entry name" value="Immunoglobulins"/>
    <property type="match status" value="2"/>
</dbReference>
<evidence type="ECO:0000256" key="1">
    <source>
        <dbReference type="ARBA" id="ARBA00008061"/>
    </source>
</evidence>
<evidence type="ECO:0000256" key="6">
    <source>
        <dbReference type="SAM" id="MobiDB-lite"/>
    </source>
</evidence>
<evidence type="ECO:0000313" key="9">
    <source>
        <dbReference type="EMBL" id="SDG35050.1"/>
    </source>
</evidence>
<dbReference type="InterPro" id="IPR014756">
    <property type="entry name" value="Ig_E-set"/>
</dbReference>
<feature type="domain" description="SLH" evidence="8">
    <location>
        <begin position="1558"/>
        <end position="1617"/>
    </location>
</feature>
<dbReference type="PROSITE" id="PS51272">
    <property type="entry name" value="SLH"/>
    <property type="match status" value="3"/>
</dbReference>
<proteinExistence type="inferred from homology"/>
<gene>
    <name evidence="9" type="ORF">SAMN04488542_13725</name>
</gene>
<dbReference type="Gene3D" id="2.60.40.1110">
    <property type="match status" value="2"/>
</dbReference>
<dbReference type="Pfam" id="PF03714">
    <property type="entry name" value="PUD"/>
    <property type="match status" value="1"/>
</dbReference>
<evidence type="ECO:0000259" key="8">
    <source>
        <dbReference type="PROSITE" id="PS51272"/>
    </source>
</evidence>
<dbReference type="SUPFAM" id="SSF51445">
    <property type="entry name" value="(Trans)glycosidases"/>
    <property type="match status" value="1"/>
</dbReference>
<dbReference type="SUPFAM" id="SSF51011">
    <property type="entry name" value="Glycosyl hydrolase domain"/>
    <property type="match status" value="1"/>
</dbReference>
<dbReference type="SUPFAM" id="SSF49452">
    <property type="entry name" value="Starch-binding domain-like"/>
    <property type="match status" value="2"/>
</dbReference>
<evidence type="ECO:0000256" key="7">
    <source>
        <dbReference type="SAM" id="SignalP"/>
    </source>
</evidence>
<dbReference type="CDD" id="cd02859">
    <property type="entry name" value="E_set_AMPKbeta_like_N"/>
    <property type="match status" value="2"/>
</dbReference>
<feature type="region of interest" description="Disordered" evidence="6">
    <location>
        <begin position="1308"/>
        <end position="1350"/>
    </location>
</feature>
<name>A0A1G7TKL4_9BACL</name>
<dbReference type="Pfam" id="PF00128">
    <property type="entry name" value="Alpha-amylase"/>
    <property type="match status" value="1"/>
</dbReference>
<dbReference type="EMBL" id="FNBG01000037">
    <property type="protein sequence ID" value="SDG35050.1"/>
    <property type="molecule type" value="Genomic_DNA"/>
</dbReference>
<accession>A0A1G7TKL4</accession>
<evidence type="ECO:0000256" key="3">
    <source>
        <dbReference type="ARBA" id="ARBA00022801"/>
    </source>
</evidence>
<dbReference type="CDD" id="cd10315">
    <property type="entry name" value="CBM41_pullulanase"/>
    <property type="match status" value="1"/>
</dbReference>
<feature type="chain" id="PRO_5038492438" evidence="7">
    <location>
        <begin position="28"/>
        <end position="1745"/>
    </location>
</feature>
<dbReference type="Gene3D" id="2.60.40.1180">
    <property type="entry name" value="Golgi alpha-mannosidase II"/>
    <property type="match status" value="1"/>
</dbReference>
<keyword evidence="3" id="KW-0378">Hydrolase</keyword>
<keyword evidence="10" id="KW-1185">Reference proteome</keyword>
<dbReference type="GO" id="GO:0016798">
    <property type="term" value="F:hydrolase activity, acting on glycosyl bonds"/>
    <property type="evidence" value="ECO:0007669"/>
    <property type="project" value="UniProtKB-KW"/>
</dbReference>
<feature type="signal peptide" evidence="7">
    <location>
        <begin position="1"/>
        <end position="27"/>
    </location>
</feature>
<comment type="similarity">
    <text evidence="1">Belongs to the glycosyl hydrolase 13 family.</text>
</comment>
<keyword evidence="2 7" id="KW-0732">Signal</keyword>
<dbReference type="InterPro" id="IPR017853">
    <property type="entry name" value="GH"/>
</dbReference>
<evidence type="ECO:0000256" key="4">
    <source>
        <dbReference type="ARBA" id="ARBA00022837"/>
    </source>
</evidence>
<dbReference type="InterPro" id="IPR005323">
    <property type="entry name" value="CBM41_pullulanase"/>
</dbReference>
<evidence type="ECO:0000313" key="10">
    <source>
        <dbReference type="Proteomes" id="UP000198972"/>
    </source>
</evidence>
<keyword evidence="5 9" id="KW-0326">Glycosidase</keyword>
<dbReference type="InterPro" id="IPR006047">
    <property type="entry name" value="GH13_cat_dom"/>
</dbReference>
<dbReference type="STRING" id="670482.SAMN04488542_13725"/>
<dbReference type="Gene3D" id="3.20.20.80">
    <property type="entry name" value="Glycosidases"/>
    <property type="match status" value="1"/>
</dbReference>
<dbReference type="InterPro" id="IPR013784">
    <property type="entry name" value="Carb-bd-like_fold"/>
</dbReference>
<dbReference type="OrthoDB" id="9761875at2"/>
<dbReference type="InterPro" id="IPR001119">
    <property type="entry name" value="SLH_dom"/>
</dbReference>
<dbReference type="GO" id="GO:0005975">
    <property type="term" value="P:carbohydrate metabolic process"/>
    <property type="evidence" value="ECO:0007669"/>
    <property type="project" value="InterPro"/>
</dbReference>
<dbReference type="SMART" id="SM00642">
    <property type="entry name" value="Aamy"/>
    <property type="match status" value="1"/>
</dbReference>
<feature type="compositionally biased region" description="Low complexity" evidence="6">
    <location>
        <begin position="1330"/>
        <end position="1340"/>
    </location>
</feature>
<dbReference type="InterPro" id="IPR013783">
    <property type="entry name" value="Ig-like_fold"/>
</dbReference>
<dbReference type="InterPro" id="IPR013780">
    <property type="entry name" value="Glyco_hydro_b"/>
</dbReference>
<evidence type="ECO:0000256" key="5">
    <source>
        <dbReference type="ARBA" id="ARBA00023295"/>
    </source>
</evidence>
<keyword evidence="4" id="KW-0106">Calcium</keyword>